<evidence type="ECO:0000256" key="1">
    <source>
        <dbReference type="SAM" id="MobiDB-lite"/>
    </source>
</evidence>
<gene>
    <name evidence="2" type="ORF">BJ979_001633</name>
</gene>
<feature type="compositionally biased region" description="Basic and acidic residues" evidence="1">
    <location>
        <begin position="22"/>
        <end position="66"/>
    </location>
</feature>
<organism evidence="2 3">
    <name type="scientific">Schumannella luteola</name>
    <dbReference type="NCBI Taxonomy" id="472059"/>
    <lineage>
        <taxon>Bacteria</taxon>
        <taxon>Bacillati</taxon>
        <taxon>Actinomycetota</taxon>
        <taxon>Actinomycetes</taxon>
        <taxon>Micrococcales</taxon>
        <taxon>Microbacteriaceae</taxon>
        <taxon>Schumannella</taxon>
    </lineage>
</organism>
<dbReference type="RefSeq" id="WP_179566919.1">
    <property type="nucleotide sequence ID" value="NZ_JACBZY010000001.1"/>
</dbReference>
<comment type="caution">
    <text evidence="2">The sequence shown here is derived from an EMBL/GenBank/DDBJ whole genome shotgun (WGS) entry which is preliminary data.</text>
</comment>
<dbReference type="AlphaFoldDB" id="A0A852YGQ4"/>
<evidence type="ECO:0000313" key="3">
    <source>
        <dbReference type="Proteomes" id="UP000553888"/>
    </source>
</evidence>
<proteinExistence type="predicted"/>
<reference evidence="2 3" key="1">
    <citation type="submission" date="2020-07" db="EMBL/GenBank/DDBJ databases">
        <title>Sequencing the genomes of 1000 actinobacteria strains.</title>
        <authorList>
            <person name="Klenk H.-P."/>
        </authorList>
    </citation>
    <scope>NUCLEOTIDE SEQUENCE [LARGE SCALE GENOMIC DNA]</scope>
    <source>
        <strain evidence="2 3">DSM 23141</strain>
    </source>
</reference>
<protein>
    <submittedName>
        <fullName evidence="2">Uncharacterized protein</fullName>
    </submittedName>
</protein>
<name>A0A852YGQ4_9MICO</name>
<accession>A0A852YGQ4</accession>
<evidence type="ECO:0000313" key="2">
    <source>
        <dbReference type="EMBL" id="NYG99007.1"/>
    </source>
</evidence>
<feature type="region of interest" description="Disordered" evidence="1">
    <location>
        <begin position="1"/>
        <end position="66"/>
    </location>
</feature>
<dbReference type="EMBL" id="JACBZY010000001">
    <property type="protein sequence ID" value="NYG99007.1"/>
    <property type="molecule type" value="Genomic_DNA"/>
</dbReference>
<keyword evidence="3" id="KW-1185">Reference proteome</keyword>
<sequence>MAAEKDLQRSLAGLSRWATKTPEQRAEHMQMMRDKKAEKDEARRKELEARGEVVKPRRRDSRRDRPMAPLRDLLPLMAEIQVERETAGLPALSQEALMRDASLRIRRAIAESTLKALKDDK</sequence>
<dbReference type="Proteomes" id="UP000553888">
    <property type="component" value="Unassembled WGS sequence"/>
</dbReference>